<evidence type="ECO:0000313" key="5">
    <source>
        <dbReference type="Proteomes" id="UP000606172"/>
    </source>
</evidence>
<sequence length="416" mass="43094">MTGRSPLDTLKATGVPVREAVPEDAVAGVLPSWVAAPGGVGEVAEIMRAASSLGLAVVPSGGRTKAAWGRPPERCDLVVDTRAMDRVLEHEAGDLVVRVQAGVTLDGLAAALAVHGQELALDRPLDGATVGGTLATATAGPRALRYGTARDLLIGITVVLADGTVATSGGKVVKNVAGYDLGKLFTGSYGTLGVIAEAAFRLHPMAAERACVTSAHPVSEDLGPLLRRVTAAQEEVSAVEIDWPDPREPYTLTCLVEGVGAQSRASAVRELLGTRASVGGEPPGEWARLPGETFVLEARVRQDDLYDAMLAVAGTVRVTGVEAAVRGWAAPVSVLRIALRTDDGPAAGDAAGAAFVTALRDMVEPGGRVVVVTAPEEIARRVDRFGHIGALPLMKRVKERFDPDRSLSPGRFVGGI</sequence>
<dbReference type="InterPro" id="IPR016169">
    <property type="entry name" value="FAD-bd_PCMH_sub2"/>
</dbReference>
<dbReference type="SUPFAM" id="SSF56176">
    <property type="entry name" value="FAD-binding/transporter-associated domain-like"/>
    <property type="match status" value="1"/>
</dbReference>
<accession>A0A919RDT1</accession>
<gene>
    <name evidence="4" type="ORF">Ssi02_01650</name>
</gene>
<dbReference type="Gene3D" id="3.30.465.10">
    <property type="match status" value="1"/>
</dbReference>
<proteinExistence type="predicted"/>
<dbReference type="InterPro" id="IPR016166">
    <property type="entry name" value="FAD-bd_PCMH"/>
</dbReference>
<reference evidence="4" key="1">
    <citation type="submission" date="2021-01" db="EMBL/GenBank/DDBJ databases">
        <title>Whole genome shotgun sequence of Sinosporangium siamense NBRC 109515.</title>
        <authorList>
            <person name="Komaki H."/>
            <person name="Tamura T."/>
        </authorList>
    </citation>
    <scope>NUCLEOTIDE SEQUENCE</scope>
    <source>
        <strain evidence="4">NBRC 109515</strain>
    </source>
</reference>
<dbReference type="GO" id="GO:0071949">
    <property type="term" value="F:FAD binding"/>
    <property type="evidence" value="ECO:0007669"/>
    <property type="project" value="InterPro"/>
</dbReference>
<feature type="domain" description="FAD-binding PCMH-type" evidence="3">
    <location>
        <begin position="26"/>
        <end position="205"/>
    </location>
</feature>
<organism evidence="4 5">
    <name type="scientific">Sinosporangium siamense</name>
    <dbReference type="NCBI Taxonomy" id="1367973"/>
    <lineage>
        <taxon>Bacteria</taxon>
        <taxon>Bacillati</taxon>
        <taxon>Actinomycetota</taxon>
        <taxon>Actinomycetes</taxon>
        <taxon>Streptosporangiales</taxon>
        <taxon>Streptosporangiaceae</taxon>
        <taxon>Sinosporangium</taxon>
    </lineage>
</organism>
<dbReference type="EMBL" id="BOOW01000002">
    <property type="protein sequence ID" value="GII89934.1"/>
    <property type="molecule type" value="Genomic_DNA"/>
</dbReference>
<evidence type="ECO:0000256" key="1">
    <source>
        <dbReference type="ARBA" id="ARBA00022630"/>
    </source>
</evidence>
<comment type="caution">
    <text evidence="4">The sequence shown here is derived from an EMBL/GenBank/DDBJ whole genome shotgun (WGS) entry which is preliminary data.</text>
</comment>
<dbReference type="PANTHER" id="PTHR11748">
    <property type="entry name" value="D-LACTATE DEHYDROGENASE"/>
    <property type="match status" value="1"/>
</dbReference>
<dbReference type="SUPFAM" id="SSF55103">
    <property type="entry name" value="FAD-linked oxidases, C-terminal domain"/>
    <property type="match status" value="1"/>
</dbReference>
<dbReference type="AlphaFoldDB" id="A0A919RDT1"/>
<dbReference type="Proteomes" id="UP000606172">
    <property type="component" value="Unassembled WGS sequence"/>
</dbReference>
<dbReference type="PANTHER" id="PTHR11748:SF103">
    <property type="entry name" value="GLYCOLATE OXIDASE SUBUNIT GLCE"/>
    <property type="match status" value="1"/>
</dbReference>
<keyword evidence="5" id="KW-1185">Reference proteome</keyword>
<keyword evidence="1" id="KW-0285">Flavoprotein</keyword>
<protein>
    <submittedName>
        <fullName evidence="4">FAD-linked oxidase</fullName>
    </submittedName>
</protein>
<name>A0A919RDT1_9ACTN</name>
<dbReference type="InterPro" id="IPR036318">
    <property type="entry name" value="FAD-bd_PCMH-like_sf"/>
</dbReference>
<dbReference type="InterPro" id="IPR016164">
    <property type="entry name" value="FAD-linked_Oxase-like_C"/>
</dbReference>
<dbReference type="Pfam" id="PF01565">
    <property type="entry name" value="FAD_binding_4"/>
    <property type="match status" value="1"/>
</dbReference>
<evidence type="ECO:0000256" key="2">
    <source>
        <dbReference type="ARBA" id="ARBA00022827"/>
    </source>
</evidence>
<evidence type="ECO:0000313" key="4">
    <source>
        <dbReference type="EMBL" id="GII89934.1"/>
    </source>
</evidence>
<keyword evidence="2" id="KW-0274">FAD</keyword>
<dbReference type="InterPro" id="IPR006094">
    <property type="entry name" value="Oxid_FAD_bind_N"/>
</dbReference>
<evidence type="ECO:0000259" key="3">
    <source>
        <dbReference type="PROSITE" id="PS51387"/>
    </source>
</evidence>
<dbReference type="PROSITE" id="PS51387">
    <property type="entry name" value="FAD_PCMH"/>
    <property type="match status" value="1"/>
</dbReference>
<dbReference type="RefSeq" id="WP_204019955.1">
    <property type="nucleotide sequence ID" value="NZ_BOOW01000002.1"/>
</dbReference>
<dbReference type="GO" id="GO:0003824">
    <property type="term" value="F:catalytic activity"/>
    <property type="evidence" value="ECO:0007669"/>
    <property type="project" value="InterPro"/>
</dbReference>